<protein>
    <recommendedName>
        <fullName evidence="9">YhhN-like protein</fullName>
    </recommendedName>
</protein>
<evidence type="ECO:0000256" key="6">
    <source>
        <dbReference type="SAM" id="Phobius"/>
    </source>
</evidence>
<dbReference type="Pfam" id="PF07947">
    <property type="entry name" value="YhhN"/>
    <property type="match status" value="1"/>
</dbReference>
<comment type="similarity">
    <text evidence="2">Belongs to the TMEM86 family.</text>
</comment>
<keyword evidence="8" id="KW-1185">Reference proteome</keyword>
<feature type="transmembrane region" description="Helical" evidence="6">
    <location>
        <begin position="194"/>
        <end position="215"/>
    </location>
</feature>
<dbReference type="GO" id="GO:0016020">
    <property type="term" value="C:membrane"/>
    <property type="evidence" value="ECO:0007669"/>
    <property type="project" value="UniProtKB-SubCell"/>
</dbReference>
<sequence>MSSMQVIAGPFLDFVRAISLAPLNVGVQITAFALPCLLLSETAHSGLGRWIFKPLASLGFLVAALSYIPNNSTNLVASTTTAATTFNAWADIPAAFTTANSVLDLATTYLAEVKHLVLNVAPTIISTTSSAELPNTALLAHTTYTKAMMGAFVLGFIGDVLLIPARGFLPGLVSFLAGHAAFMVAFTFHGQDQVAQQGGLGLIVTMAAIVGPWLLPKIKNKIMRGAVVAYMLVISGMVITAVGSIHCGQNHLPERTVGALMFFFSDLFVARQHFVHKTVLNKWIGLPLYYVAQILLASTLRSEHVLVQ</sequence>
<evidence type="ECO:0000256" key="1">
    <source>
        <dbReference type="ARBA" id="ARBA00004141"/>
    </source>
</evidence>
<evidence type="ECO:0000313" key="8">
    <source>
        <dbReference type="Proteomes" id="UP000738359"/>
    </source>
</evidence>
<feature type="transmembrane region" description="Helical" evidence="6">
    <location>
        <begin position="227"/>
        <end position="245"/>
    </location>
</feature>
<evidence type="ECO:0000256" key="4">
    <source>
        <dbReference type="ARBA" id="ARBA00022989"/>
    </source>
</evidence>
<evidence type="ECO:0000256" key="2">
    <source>
        <dbReference type="ARBA" id="ARBA00007375"/>
    </source>
</evidence>
<dbReference type="PANTHER" id="PTHR31885">
    <property type="entry name" value="GH04784P"/>
    <property type="match status" value="1"/>
</dbReference>
<evidence type="ECO:0000313" key="7">
    <source>
        <dbReference type="EMBL" id="KAF9964759.1"/>
    </source>
</evidence>
<feature type="transmembrane region" description="Helical" evidence="6">
    <location>
        <begin position="169"/>
        <end position="188"/>
    </location>
</feature>
<dbReference type="InterPro" id="IPR012506">
    <property type="entry name" value="TMEM86B-like"/>
</dbReference>
<evidence type="ECO:0000256" key="3">
    <source>
        <dbReference type="ARBA" id="ARBA00022692"/>
    </source>
</evidence>
<dbReference type="OrthoDB" id="2133758at2759"/>
<keyword evidence="3 6" id="KW-0812">Transmembrane</keyword>
<organism evidence="7 8">
    <name type="scientific">Mortierella alpina</name>
    <name type="common">Oleaginous fungus</name>
    <name type="synonym">Mortierella renispora</name>
    <dbReference type="NCBI Taxonomy" id="64518"/>
    <lineage>
        <taxon>Eukaryota</taxon>
        <taxon>Fungi</taxon>
        <taxon>Fungi incertae sedis</taxon>
        <taxon>Mucoromycota</taxon>
        <taxon>Mortierellomycotina</taxon>
        <taxon>Mortierellomycetes</taxon>
        <taxon>Mortierellales</taxon>
        <taxon>Mortierellaceae</taxon>
        <taxon>Mortierella</taxon>
    </lineage>
</organism>
<name>A0A9P6J8N6_MORAP</name>
<evidence type="ECO:0008006" key="9">
    <source>
        <dbReference type="Google" id="ProtNLM"/>
    </source>
</evidence>
<feature type="transmembrane region" description="Helical" evidence="6">
    <location>
        <begin position="50"/>
        <end position="68"/>
    </location>
</feature>
<keyword evidence="5 6" id="KW-0472">Membrane</keyword>
<comment type="caution">
    <text evidence="7">The sequence shown here is derived from an EMBL/GenBank/DDBJ whole genome shotgun (WGS) entry which is preliminary data.</text>
</comment>
<gene>
    <name evidence="7" type="ORF">BGZ70_005984</name>
</gene>
<dbReference type="PANTHER" id="PTHR31885:SF6">
    <property type="entry name" value="GH04784P"/>
    <property type="match status" value="1"/>
</dbReference>
<reference evidence="7" key="1">
    <citation type="journal article" date="2020" name="Fungal Divers.">
        <title>Resolving the Mortierellaceae phylogeny through synthesis of multi-gene phylogenetics and phylogenomics.</title>
        <authorList>
            <person name="Vandepol N."/>
            <person name="Liber J."/>
            <person name="Desiro A."/>
            <person name="Na H."/>
            <person name="Kennedy M."/>
            <person name="Barry K."/>
            <person name="Grigoriev I.V."/>
            <person name="Miller A.N."/>
            <person name="O'Donnell K."/>
            <person name="Stajich J.E."/>
            <person name="Bonito G."/>
        </authorList>
    </citation>
    <scope>NUCLEOTIDE SEQUENCE</scope>
    <source>
        <strain evidence="7">CK1249</strain>
    </source>
</reference>
<dbReference type="AlphaFoldDB" id="A0A9P6J8N6"/>
<accession>A0A9P6J8N6</accession>
<feature type="transmembrane region" description="Helical" evidence="6">
    <location>
        <begin position="143"/>
        <end position="162"/>
    </location>
</feature>
<feature type="transmembrane region" description="Helical" evidence="6">
    <location>
        <begin position="20"/>
        <end position="38"/>
    </location>
</feature>
<evidence type="ECO:0000256" key="5">
    <source>
        <dbReference type="ARBA" id="ARBA00023136"/>
    </source>
</evidence>
<proteinExistence type="inferred from homology"/>
<dbReference type="EMBL" id="JAAAHY010000327">
    <property type="protein sequence ID" value="KAF9964759.1"/>
    <property type="molecule type" value="Genomic_DNA"/>
</dbReference>
<keyword evidence="4 6" id="KW-1133">Transmembrane helix</keyword>
<dbReference type="GO" id="GO:0016787">
    <property type="term" value="F:hydrolase activity"/>
    <property type="evidence" value="ECO:0007669"/>
    <property type="project" value="TreeGrafter"/>
</dbReference>
<comment type="subcellular location">
    <subcellularLocation>
        <location evidence="1">Membrane</location>
        <topology evidence="1">Multi-pass membrane protein</topology>
    </subcellularLocation>
</comment>
<dbReference type="Proteomes" id="UP000738359">
    <property type="component" value="Unassembled WGS sequence"/>
</dbReference>